<comment type="caution">
    <text evidence="3">The sequence shown here is derived from an EMBL/GenBank/DDBJ whole genome shotgun (WGS) entry which is preliminary data.</text>
</comment>
<dbReference type="Proteomes" id="UP000199598">
    <property type="component" value="Unassembled WGS sequence"/>
</dbReference>
<keyword evidence="1 3" id="KW-0378">Hydrolase</keyword>
<dbReference type="PANTHER" id="PTHR22946">
    <property type="entry name" value="DIENELACTONE HYDROLASE DOMAIN-CONTAINING PROTEIN-RELATED"/>
    <property type="match status" value="1"/>
</dbReference>
<evidence type="ECO:0000313" key="3">
    <source>
        <dbReference type="EMBL" id="SFL15112.1"/>
    </source>
</evidence>
<gene>
    <name evidence="3" type="ORF">SAMN04488518_11853</name>
</gene>
<dbReference type="PANTHER" id="PTHR22946:SF9">
    <property type="entry name" value="POLYKETIDE TRANSFERASE AF380"/>
    <property type="match status" value="1"/>
</dbReference>
<sequence length="305" mass="33637">MFYRLNKRDVVSGFITSLSVLVFLFFAQASLAQSPHQKSGPISEPLGKLNMQIWQVPVELEDGSRTITLDATTFKPDGEGPFPLAVFTHGAARSAPRDGPYDFRPDAAIRWFLARGYAVAVVIRRGYGRSEGKRSVVEDGDSEGFIKVLEERVHDINSSVRYFQDQPFVVADHVLLVGLSAGGNSVLAASRKAPKGVRSVIAFAPGTVTIDGHSARDLEQSEQGFRMYGSGTTLPTLWIYAENEEFYSPMLARSFFEAYTSESDAEQELAILPLEGENGHDLFLRDEGPKVWGPIVASFLERLMP</sequence>
<dbReference type="GO" id="GO:0016787">
    <property type="term" value="F:hydrolase activity"/>
    <property type="evidence" value="ECO:0007669"/>
    <property type="project" value="UniProtKB-KW"/>
</dbReference>
<dbReference type="RefSeq" id="WP_093523772.1">
    <property type="nucleotide sequence ID" value="NZ_FOSK01000018.1"/>
</dbReference>
<dbReference type="EMBL" id="FOSK01000018">
    <property type="protein sequence ID" value="SFL15112.1"/>
    <property type="molecule type" value="Genomic_DNA"/>
</dbReference>
<dbReference type="InterPro" id="IPR029058">
    <property type="entry name" value="AB_hydrolase_fold"/>
</dbReference>
<evidence type="ECO:0000259" key="2">
    <source>
        <dbReference type="Pfam" id="PF02129"/>
    </source>
</evidence>
<dbReference type="SUPFAM" id="SSF53474">
    <property type="entry name" value="alpha/beta-Hydrolases"/>
    <property type="match status" value="1"/>
</dbReference>
<evidence type="ECO:0000256" key="1">
    <source>
        <dbReference type="ARBA" id="ARBA00022801"/>
    </source>
</evidence>
<organism evidence="3 4">
    <name type="scientific">Pseudovibrio ascidiaceicola</name>
    <dbReference type="NCBI Taxonomy" id="285279"/>
    <lineage>
        <taxon>Bacteria</taxon>
        <taxon>Pseudomonadati</taxon>
        <taxon>Pseudomonadota</taxon>
        <taxon>Alphaproteobacteria</taxon>
        <taxon>Hyphomicrobiales</taxon>
        <taxon>Stappiaceae</taxon>
        <taxon>Pseudovibrio</taxon>
    </lineage>
</organism>
<dbReference type="InterPro" id="IPR000383">
    <property type="entry name" value="Xaa-Pro-like_dom"/>
</dbReference>
<name>A0A1I4FAT2_9HYPH</name>
<evidence type="ECO:0000313" key="4">
    <source>
        <dbReference type="Proteomes" id="UP000199598"/>
    </source>
</evidence>
<dbReference type="Pfam" id="PF02129">
    <property type="entry name" value="Peptidase_S15"/>
    <property type="match status" value="1"/>
</dbReference>
<accession>A0A1I4FAT2</accession>
<dbReference type="Gene3D" id="3.40.50.1820">
    <property type="entry name" value="alpha/beta hydrolase"/>
    <property type="match status" value="1"/>
</dbReference>
<dbReference type="InterPro" id="IPR050261">
    <property type="entry name" value="FrsA_esterase"/>
</dbReference>
<feature type="domain" description="Xaa-Pro dipeptidyl-peptidase-like" evidence="2">
    <location>
        <begin position="67"/>
        <end position="211"/>
    </location>
</feature>
<reference evidence="3 4" key="1">
    <citation type="submission" date="2016-10" db="EMBL/GenBank/DDBJ databases">
        <authorList>
            <person name="Varghese N."/>
            <person name="Submissions S."/>
        </authorList>
    </citation>
    <scope>NUCLEOTIDE SEQUENCE [LARGE SCALE GENOMIC DNA]</scope>
    <source>
        <strain evidence="3 4">DSM 16392</strain>
    </source>
</reference>
<proteinExistence type="predicted"/>
<keyword evidence="4" id="KW-1185">Reference proteome</keyword>
<protein>
    <submittedName>
        <fullName evidence="3">Dienelactone hydrolase</fullName>
    </submittedName>
</protein>